<keyword evidence="6" id="KW-0378">Hydrolase</keyword>
<evidence type="ECO:0000313" key="6">
    <source>
        <dbReference type="EMBL" id="EXJ10512.1"/>
    </source>
</evidence>
<reference evidence="7" key="1">
    <citation type="submission" date="2012-11" db="EMBL/GenBank/DDBJ databases">
        <authorList>
            <person name="Singh A."/>
            <person name="Pinnaka A.K."/>
            <person name="Vaidya B."/>
        </authorList>
    </citation>
    <scope>NUCLEOTIDE SEQUENCE [LARGE SCALE GENOMIC DNA]</scope>
    <source>
        <strain evidence="7">AK23</strain>
    </source>
</reference>
<keyword evidence="6" id="KW-0449">Lipoprotein</keyword>
<gene>
    <name evidence="6" type="primary">lolD_3</name>
    <name evidence="6" type="ORF">D791_02577</name>
</gene>
<sequence>MTLLTPDGFILEAQNVAKSFPAQEQRLELFSALSLQVKPGESLAIIGRSGAGKSTLLSLLAGLDQPSSGHIKLAGRDLSLMDDAQRAAFRSQYISFIFQSFHLLPELSALDNVRLPLEIRGDKQAEQHALQWLKEVGLEKRVHHYPAQLSGGEQQRVAIARAFVTSPQLLFADEPTGNLDDETGQQIIEQLFRLNAEQQTTLILITHDPDLASRCQRCVTLNNGHLTERSL</sequence>
<reference evidence="6 7" key="2">
    <citation type="journal article" date="2015" name="Syst. Appl. Microbiol.">
        <title>Nitrincola nitratireducens sp. nov. isolated from a haloalkaline crater lake.</title>
        <authorList>
            <person name="Singh A."/>
            <person name="Vaidya B."/>
            <person name="Tanuku N.R."/>
            <person name="Pinnaka A.K."/>
        </authorList>
    </citation>
    <scope>NUCLEOTIDE SEQUENCE [LARGE SCALE GENOMIC DNA]</scope>
    <source>
        <strain evidence="6 7">AK23</strain>
    </source>
</reference>
<dbReference type="Proteomes" id="UP000019464">
    <property type="component" value="Unassembled WGS sequence"/>
</dbReference>
<keyword evidence="2" id="KW-0547">Nucleotide-binding</keyword>
<dbReference type="Pfam" id="PF00005">
    <property type="entry name" value="ABC_tran"/>
    <property type="match status" value="1"/>
</dbReference>
<proteinExistence type="inferred from homology"/>
<dbReference type="PATRIC" id="fig|1229521.3.peg.2607"/>
<dbReference type="PROSITE" id="PS00211">
    <property type="entry name" value="ABC_TRANSPORTER_1"/>
    <property type="match status" value="1"/>
</dbReference>
<organism evidence="6 7">
    <name type="scientific">Nitrincola nitratireducens</name>
    <dbReference type="NCBI Taxonomy" id="1229521"/>
    <lineage>
        <taxon>Bacteria</taxon>
        <taxon>Pseudomonadati</taxon>
        <taxon>Pseudomonadota</taxon>
        <taxon>Gammaproteobacteria</taxon>
        <taxon>Oceanospirillales</taxon>
        <taxon>Oceanospirillaceae</taxon>
        <taxon>Nitrincola</taxon>
    </lineage>
</organism>
<dbReference type="GO" id="GO:0005524">
    <property type="term" value="F:ATP binding"/>
    <property type="evidence" value="ECO:0007669"/>
    <property type="project" value="UniProtKB-KW"/>
</dbReference>
<protein>
    <submittedName>
        <fullName evidence="6">Lipoprotein-releasing system ATP-binding protein LolD</fullName>
        <ecNumber evidence="6">3.6.3.-</ecNumber>
    </submittedName>
</protein>
<comment type="similarity">
    <text evidence="4">Belongs to the ABC transporter superfamily. Macrolide exporter (TC 3.A.1.122) family.</text>
</comment>
<dbReference type="GO" id="GO:0005886">
    <property type="term" value="C:plasma membrane"/>
    <property type="evidence" value="ECO:0007669"/>
    <property type="project" value="TreeGrafter"/>
</dbReference>
<accession>W9V2Z1</accession>
<dbReference type="RefSeq" id="WP_036511851.1">
    <property type="nucleotide sequence ID" value="NZ_AONB01000013.1"/>
</dbReference>
<dbReference type="GO" id="GO:0022857">
    <property type="term" value="F:transmembrane transporter activity"/>
    <property type="evidence" value="ECO:0007669"/>
    <property type="project" value="TreeGrafter"/>
</dbReference>
<dbReference type="PROSITE" id="PS50893">
    <property type="entry name" value="ABC_TRANSPORTER_2"/>
    <property type="match status" value="1"/>
</dbReference>
<dbReference type="SMART" id="SM00382">
    <property type="entry name" value="AAA"/>
    <property type="match status" value="1"/>
</dbReference>
<dbReference type="GO" id="GO:1902495">
    <property type="term" value="C:transmembrane transporter complex"/>
    <property type="evidence" value="ECO:0007669"/>
    <property type="project" value="UniProtKB-ARBA"/>
</dbReference>
<evidence type="ECO:0000313" key="7">
    <source>
        <dbReference type="Proteomes" id="UP000019464"/>
    </source>
</evidence>
<keyword evidence="7" id="KW-1185">Reference proteome</keyword>
<dbReference type="PANTHER" id="PTHR24220">
    <property type="entry name" value="IMPORT ATP-BINDING PROTEIN"/>
    <property type="match status" value="1"/>
</dbReference>
<evidence type="ECO:0000256" key="4">
    <source>
        <dbReference type="ARBA" id="ARBA00038388"/>
    </source>
</evidence>
<dbReference type="InterPro" id="IPR003593">
    <property type="entry name" value="AAA+_ATPase"/>
</dbReference>
<name>W9V2Z1_9GAMM</name>
<evidence type="ECO:0000259" key="5">
    <source>
        <dbReference type="PROSITE" id="PS50893"/>
    </source>
</evidence>
<dbReference type="PANTHER" id="PTHR24220:SF689">
    <property type="entry name" value="LIPOPROTEIN-RELEASING SYSTEM ATP-BINDING PROTEIN LOLD"/>
    <property type="match status" value="1"/>
</dbReference>
<dbReference type="Gene3D" id="3.40.50.300">
    <property type="entry name" value="P-loop containing nucleotide triphosphate hydrolases"/>
    <property type="match status" value="1"/>
</dbReference>
<evidence type="ECO:0000256" key="2">
    <source>
        <dbReference type="ARBA" id="ARBA00022741"/>
    </source>
</evidence>
<dbReference type="InterPro" id="IPR027417">
    <property type="entry name" value="P-loop_NTPase"/>
</dbReference>
<evidence type="ECO:0000256" key="3">
    <source>
        <dbReference type="ARBA" id="ARBA00022840"/>
    </source>
</evidence>
<dbReference type="AlphaFoldDB" id="W9V2Z1"/>
<dbReference type="GO" id="GO:0016887">
    <property type="term" value="F:ATP hydrolysis activity"/>
    <property type="evidence" value="ECO:0007669"/>
    <property type="project" value="InterPro"/>
</dbReference>
<dbReference type="EMBL" id="AONB01000013">
    <property type="protein sequence ID" value="EXJ10512.1"/>
    <property type="molecule type" value="Genomic_DNA"/>
</dbReference>
<dbReference type="CDD" id="cd03255">
    <property type="entry name" value="ABC_MJ0796_LolCDE_FtsE"/>
    <property type="match status" value="1"/>
</dbReference>
<evidence type="ECO:0000256" key="1">
    <source>
        <dbReference type="ARBA" id="ARBA00022448"/>
    </source>
</evidence>
<dbReference type="OrthoDB" id="9802264at2"/>
<dbReference type="STRING" id="1229521.D791_02577"/>
<dbReference type="InterPro" id="IPR003439">
    <property type="entry name" value="ABC_transporter-like_ATP-bd"/>
</dbReference>
<dbReference type="FunFam" id="3.40.50.300:FF:000032">
    <property type="entry name" value="Export ABC transporter ATP-binding protein"/>
    <property type="match status" value="1"/>
</dbReference>
<dbReference type="InterPro" id="IPR015854">
    <property type="entry name" value="ABC_transpr_LolD-like"/>
</dbReference>
<dbReference type="EC" id="3.6.3.-" evidence="6"/>
<dbReference type="SUPFAM" id="SSF52540">
    <property type="entry name" value="P-loop containing nucleoside triphosphate hydrolases"/>
    <property type="match status" value="1"/>
</dbReference>
<feature type="domain" description="ABC transporter" evidence="5">
    <location>
        <begin position="11"/>
        <end position="231"/>
    </location>
</feature>
<dbReference type="InterPro" id="IPR017911">
    <property type="entry name" value="MacB-like_ATP-bd"/>
</dbReference>
<dbReference type="InterPro" id="IPR017871">
    <property type="entry name" value="ABC_transporter-like_CS"/>
</dbReference>
<keyword evidence="1" id="KW-0813">Transport</keyword>
<comment type="caution">
    <text evidence="6">The sequence shown here is derived from an EMBL/GenBank/DDBJ whole genome shotgun (WGS) entry which is preliminary data.</text>
</comment>
<keyword evidence="3 6" id="KW-0067">ATP-binding</keyword>